<dbReference type="InterPro" id="IPR045263">
    <property type="entry name" value="GLUT"/>
</dbReference>
<organism evidence="8 9">
    <name type="scientific">Thelohanellus kitauei</name>
    <name type="common">Myxosporean</name>
    <dbReference type="NCBI Taxonomy" id="669202"/>
    <lineage>
        <taxon>Eukaryota</taxon>
        <taxon>Metazoa</taxon>
        <taxon>Cnidaria</taxon>
        <taxon>Myxozoa</taxon>
        <taxon>Myxosporea</taxon>
        <taxon>Bivalvulida</taxon>
        <taxon>Platysporina</taxon>
        <taxon>Myxobolidae</taxon>
        <taxon>Thelohanellus</taxon>
    </lineage>
</organism>
<keyword evidence="8" id="KW-0762">Sugar transport</keyword>
<keyword evidence="3 6" id="KW-0812">Transmembrane</keyword>
<evidence type="ECO:0000256" key="1">
    <source>
        <dbReference type="ARBA" id="ARBA00004141"/>
    </source>
</evidence>
<reference evidence="8 9" key="1">
    <citation type="journal article" date="2014" name="Genome Biol. Evol.">
        <title>The genome of the myxosporean Thelohanellus kitauei shows adaptations to nutrient acquisition within its fish host.</title>
        <authorList>
            <person name="Yang Y."/>
            <person name="Xiong J."/>
            <person name="Zhou Z."/>
            <person name="Huo F."/>
            <person name="Miao W."/>
            <person name="Ran C."/>
            <person name="Liu Y."/>
            <person name="Zhang J."/>
            <person name="Feng J."/>
            <person name="Wang M."/>
            <person name="Wang M."/>
            <person name="Wang L."/>
            <person name="Yao B."/>
        </authorList>
    </citation>
    <scope>NUCLEOTIDE SEQUENCE [LARGE SCALE GENOMIC DNA]</scope>
    <source>
        <strain evidence="8">Wuqing</strain>
    </source>
</reference>
<evidence type="ECO:0000256" key="4">
    <source>
        <dbReference type="ARBA" id="ARBA00022989"/>
    </source>
</evidence>
<keyword evidence="2" id="KW-0813">Transport</keyword>
<evidence type="ECO:0000256" key="2">
    <source>
        <dbReference type="ARBA" id="ARBA00022448"/>
    </source>
</evidence>
<dbReference type="InterPro" id="IPR005828">
    <property type="entry name" value="MFS_sugar_transport-like"/>
</dbReference>
<dbReference type="SUPFAM" id="SSF103473">
    <property type="entry name" value="MFS general substrate transporter"/>
    <property type="match status" value="1"/>
</dbReference>
<feature type="transmembrane region" description="Helical" evidence="6">
    <location>
        <begin position="141"/>
        <end position="160"/>
    </location>
</feature>
<feature type="transmembrane region" description="Helical" evidence="6">
    <location>
        <begin position="172"/>
        <end position="192"/>
    </location>
</feature>
<dbReference type="Pfam" id="PF00083">
    <property type="entry name" value="Sugar_tr"/>
    <property type="match status" value="1"/>
</dbReference>
<evidence type="ECO:0000256" key="6">
    <source>
        <dbReference type="SAM" id="Phobius"/>
    </source>
</evidence>
<dbReference type="InterPro" id="IPR036259">
    <property type="entry name" value="MFS_trans_sf"/>
</dbReference>
<gene>
    <name evidence="8" type="ORF">RF11_06448</name>
</gene>
<keyword evidence="5 6" id="KW-0472">Membrane</keyword>
<evidence type="ECO:0000256" key="3">
    <source>
        <dbReference type="ARBA" id="ARBA00022692"/>
    </source>
</evidence>
<evidence type="ECO:0000313" key="8">
    <source>
        <dbReference type="EMBL" id="KII72616.1"/>
    </source>
</evidence>
<keyword evidence="9" id="KW-1185">Reference proteome</keyword>
<accession>A0A0C2MZ87</accession>
<dbReference type="PANTHER" id="PTHR23503">
    <property type="entry name" value="SOLUTE CARRIER FAMILY 2"/>
    <property type="match status" value="1"/>
</dbReference>
<comment type="caution">
    <text evidence="8">The sequence shown here is derived from an EMBL/GenBank/DDBJ whole genome shotgun (WGS) entry which is preliminary data.</text>
</comment>
<evidence type="ECO:0000313" key="9">
    <source>
        <dbReference type="Proteomes" id="UP000031668"/>
    </source>
</evidence>
<dbReference type="GO" id="GO:0016020">
    <property type="term" value="C:membrane"/>
    <property type="evidence" value="ECO:0007669"/>
    <property type="project" value="UniProtKB-SubCell"/>
</dbReference>
<dbReference type="GO" id="GO:0015149">
    <property type="term" value="F:hexose transmembrane transporter activity"/>
    <property type="evidence" value="ECO:0007669"/>
    <property type="project" value="TreeGrafter"/>
</dbReference>
<proteinExistence type="predicted"/>
<feature type="transmembrane region" description="Helical" evidence="6">
    <location>
        <begin position="51"/>
        <end position="70"/>
    </location>
</feature>
<name>A0A0C2MZ87_THEKT</name>
<dbReference type="PANTHER" id="PTHR23503:SF8">
    <property type="entry name" value="FACILITATED GLUCOSE TRANSPORTER PROTEIN 1"/>
    <property type="match status" value="1"/>
</dbReference>
<protein>
    <submittedName>
        <fullName evidence="8">Solute carrier family 2, facilitated glucose transporter member 7</fullName>
    </submittedName>
</protein>
<evidence type="ECO:0000256" key="5">
    <source>
        <dbReference type="ARBA" id="ARBA00023136"/>
    </source>
</evidence>
<evidence type="ECO:0000259" key="7">
    <source>
        <dbReference type="PROSITE" id="PS50850"/>
    </source>
</evidence>
<feature type="domain" description="Major facilitator superfamily (MFS) profile" evidence="7">
    <location>
        <begin position="11"/>
        <end position="238"/>
    </location>
</feature>
<dbReference type="PROSITE" id="PS50850">
    <property type="entry name" value="MFS"/>
    <property type="match status" value="1"/>
</dbReference>
<keyword evidence="4 6" id="KW-1133">Transmembrane helix</keyword>
<sequence>MKISLNCGPFLPYLLTFVPFLFGLVISLAGNKDAIMKSFFDEKVEDGRIDLYWTIAMSMFPTGGTLGSIFSLVAPKTLSRKLILISANVLGLCGSILYLLAYFLKTYACFVLSRLVHGTAVGILMSFGIVTYLQMVIPKQAGFASTLVQPIINFGIVLSSTMNLNAIIGDKWLISIAPLVVSQALTIIWMIILPESPVFSMQVSGDILNVGGQLRKIRPRNWDCEKEAHDIHKERLLC</sequence>
<dbReference type="InterPro" id="IPR020846">
    <property type="entry name" value="MFS_dom"/>
</dbReference>
<feature type="transmembrane region" description="Helical" evidence="6">
    <location>
        <begin position="115"/>
        <end position="135"/>
    </location>
</feature>
<dbReference type="OrthoDB" id="6612291at2759"/>
<dbReference type="Gene3D" id="1.20.1250.20">
    <property type="entry name" value="MFS general substrate transporter like domains"/>
    <property type="match status" value="1"/>
</dbReference>
<feature type="transmembrane region" description="Helical" evidence="6">
    <location>
        <begin position="82"/>
        <end position="103"/>
    </location>
</feature>
<dbReference type="EMBL" id="JWZT01001161">
    <property type="protein sequence ID" value="KII72616.1"/>
    <property type="molecule type" value="Genomic_DNA"/>
</dbReference>
<feature type="transmembrane region" description="Helical" evidence="6">
    <location>
        <begin position="12"/>
        <end position="30"/>
    </location>
</feature>
<dbReference type="Proteomes" id="UP000031668">
    <property type="component" value="Unassembled WGS sequence"/>
</dbReference>
<dbReference type="AlphaFoldDB" id="A0A0C2MZ87"/>
<comment type="subcellular location">
    <subcellularLocation>
        <location evidence="1">Membrane</location>
        <topology evidence="1">Multi-pass membrane protein</topology>
    </subcellularLocation>
</comment>